<evidence type="ECO:0008006" key="4">
    <source>
        <dbReference type="Google" id="ProtNLM"/>
    </source>
</evidence>
<dbReference type="RefSeq" id="WP_198707804.1">
    <property type="nucleotide sequence ID" value="NZ_JAEILM010000044.1"/>
</dbReference>
<dbReference type="Proteomes" id="UP000607562">
    <property type="component" value="Unassembled WGS sequence"/>
</dbReference>
<keyword evidence="1" id="KW-0812">Transmembrane</keyword>
<keyword evidence="3" id="KW-1185">Reference proteome</keyword>
<evidence type="ECO:0000313" key="2">
    <source>
        <dbReference type="EMBL" id="MBI6634002.1"/>
    </source>
</evidence>
<gene>
    <name evidence="2" type="ORF">YA0871_15155</name>
</gene>
<name>A0ABS0V133_9PSED</name>
<comment type="caution">
    <text evidence="2">The sequence shown here is derived from an EMBL/GenBank/DDBJ whole genome shotgun (WGS) entry which is preliminary data.</text>
</comment>
<dbReference type="EMBL" id="JAEILM010000044">
    <property type="protein sequence ID" value="MBI6634002.1"/>
    <property type="molecule type" value="Genomic_DNA"/>
</dbReference>
<keyword evidence="1" id="KW-1133">Transmembrane helix</keyword>
<keyword evidence="1" id="KW-0472">Membrane</keyword>
<protein>
    <recommendedName>
        <fullName evidence="4">Transmembrane protein</fullName>
    </recommendedName>
</protein>
<reference evidence="2 3" key="1">
    <citation type="submission" date="2020-12" db="EMBL/GenBank/DDBJ databases">
        <title>Comparative genomic insights into the epidemiology and virulence of plant pathogenic Pseudomonads from Turkey.</title>
        <authorList>
            <person name="Dillon M."/>
            <person name="Ruiz-Bedoya T."/>
            <person name="Bendalovic-Torma C."/>
            <person name="Guttman K.M."/>
            <person name="Kwak H."/>
            <person name="Middleton M.A."/>
            <person name="Wang P.W."/>
            <person name="Horuz S."/>
            <person name="Aysan Y."/>
            <person name="Guttman D.S."/>
        </authorList>
    </citation>
    <scope>NUCLEOTIDE SEQUENCE [LARGE SCALE GENOMIC DNA]</scope>
    <source>
        <strain evidence="2 3">Marul_2_1</strain>
    </source>
</reference>
<feature type="transmembrane region" description="Helical" evidence="1">
    <location>
        <begin position="90"/>
        <end position="111"/>
    </location>
</feature>
<evidence type="ECO:0000256" key="1">
    <source>
        <dbReference type="SAM" id="Phobius"/>
    </source>
</evidence>
<evidence type="ECO:0000313" key="3">
    <source>
        <dbReference type="Proteomes" id="UP000607562"/>
    </source>
</evidence>
<organism evidence="2 3">
    <name type="scientific">Pseudomonas paralactis</name>
    <dbReference type="NCBI Taxonomy" id="1615673"/>
    <lineage>
        <taxon>Bacteria</taxon>
        <taxon>Pseudomonadati</taxon>
        <taxon>Pseudomonadota</taxon>
        <taxon>Gammaproteobacteria</taxon>
        <taxon>Pseudomonadales</taxon>
        <taxon>Pseudomonadaceae</taxon>
        <taxon>Pseudomonas</taxon>
    </lineage>
</organism>
<sequence length="130" mass="14351">MTMKPSSEGGAQTAPRRRPAQAISVTEIHDNTSQQVISITSDKLKLALIEHLDCLEKTNSWHMPLSLFVGVVVVFSSSTFNRAFGLAAETWSAIFILFGAGCFVWLAASLVRMKRAKSLDELIEIIKNKQ</sequence>
<feature type="transmembrane region" description="Helical" evidence="1">
    <location>
        <begin position="65"/>
        <end position="84"/>
    </location>
</feature>
<proteinExistence type="predicted"/>
<accession>A0ABS0V133</accession>